<accession>A0A2G4YR60</accession>
<gene>
    <name evidence="1" type="ORF">CRD36_08690</name>
</gene>
<protein>
    <submittedName>
        <fullName evidence="1">Uncharacterized protein</fullName>
    </submittedName>
</protein>
<keyword evidence="2" id="KW-1185">Reference proteome</keyword>
<dbReference type="Proteomes" id="UP000229730">
    <property type="component" value="Unassembled WGS sequence"/>
</dbReference>
<name>A0A2G4YR60_9PROT</name>
<reference evidence="1 2" key="1">
    <citation type="submission" date="2017-10" db="EMBL/GenBank/DDBJ databases">
        <title>Frigbacter circumglobatus gen. nov. sp. nov., isolated from sediment cultured in situ.</title>
        <authorList>
            <person name="Zhao Z."/>
        </authorList>
    </citation>
    <scope>NUCLEOTIDE SEQUENCE [LARGE SCALE GENOMIC DNA]</scope>
    <source>
        <strain evidence="1 2">ZYL</strain>
    </source>
</reference>
<dbReference type="EMBL" id="PDEM01000020">
    <property type="protein sequence ID" value="PHZ84798.1"/>
    <property type="molecule type" value="Genomic_DNA"/>
</dbReference>
<evidence type="ECO:0000313" key="2">
    <source>
        <dbReference type="Proteomes" id="UP000229730"/>
    </source>
</evidence>
<proteinExistence type="predicted"/>
<evidence type="ECO:0000313" key="1">
    <source>
        <dbReference type="EMBL" id="PHZ84798.1"/>
    </source>
</evidence>
<dbReference type="InParanoid" id="A0A2G4YR60"/>
<organism evidence="1 2">
    <name type="scientific">Paremcibacter congregatus</name>
    <dbReference type="NCBI Taxonomy" id="2043170"/>
    <lineage>
        <taxon>Bacteria</taxon>
        <taxon>Pseudomonadati</taxon>
        <taxon>Pseudomonadota</taxon>
        <taxon>Alphaproteobacteria</taxon>
        <taxon>Emcibacterales</taxon>
        <taxon>Emcibacteraceae</taxon>
        <taxon>Paremcibacter</taxon>
    </lineage>
</organism>
<sequence length="92" mass="10186">MMLHVLKGGAGFEQAIAFVACFGDMSTRTEGRIAAQNGSFVWFAKKVIIKSFFLFTRCVVASITRFTNTAGASDYRFGRGDRDRALRCCFAL</sequence>
<comment type="caution">
    <text evidence="1">The sequence shown here is derived from an EMBL/GenBank/DDBJ whole genome shotgun (WGS) entry which is preliminary data.</text>
</comment>
<dbReference type="AlphaFoldDB" id="A0A2G4YR60"/>